<comment type="caution">
    <text evidence="1">The sequence shown here is derived from an EMBL/GenBank/DDBJ whole genome shotgun (WGS) entry which is preliminary data.</text>
</comment>
<sequence>MGMVCQEFGSEVNTAWKRIDSSTDHTKGEEIIVEEEVEIFEDHAVEDGIETFLGQESKSTSIMVRGEHWALSSNALMFSSQGV</sequence>
<proteinExistence type="predicted"/>
<reference evidence="1 2" key="1">
    <citation type="submission" date="2015-10" db="EMBL/GenBank/DDBJ databases">
        <authorList>
            <person name="Gilbert D.G."/>
        </authorList>
    </citation>
    <scope>NUCLEOTIDE SEQUENCE [LARGE SCALE GENOMIC DNA]</scope>
    <source>
        <strain evidence="1">FVVF132</strain>
    </source>
</reference>
<dbReference type="AlphaFoldDB" id="A0A0Q3MF14"/>
<evidence type="ECO:0000313" key="1">
    <source>
        <dbReference type="EMBL" id="KQK81189.1"/>
    </source>
</evidence>
<organism evidence="1 2">
    <name type="scientific">Amazona aestiva</name>
    <name type="common">Blue-fronted Amazon parrot</name>
    <dbReference type="NCBI Taxonomy" id="12930"/>
    <lineage>
        <taxon>Eukaryota</taxon>
        <taxon>Metazoa</taxon>
        <taxon>Chordata</taxon>
        <taxon>Craniata</taxon>
        <taxon>Vertebrata</taxon>
        <taxon>Euteleostomi</taxon>
        <taxon>Archelosauria</taxon>
        <taxon>Archosauria</taxon>
        <taxon>Dinosauria</taxon>
        <taxon>Saurischia</taxon>
        <taxon>Theropoda</taxon>
        <taxon>Coelurosauria</taxon>
        <taxon>Aves</taxon>
        <taxon>Neognathae</taxon>
        <taxon>Neoaves</taxon>
        <taxon>Telluraves</taxon>
        <taxon>Australaves</taxon>
        <taxon>Psittaciformes</taxon>
        <taxon>Psittacidae</taxon>
        <taxon>Amazona</taxon>
    </lineage>
</organism>
<accession>A0A0Q3MF14</accession>
<gene>
    <name evidence="1" type="ORF">AAES_84173</name>
</gene>
<dbReference type="Proteomes" id="UP000051836">
    <property type="component" value="Unassembled WGS sequence"/>
</dbReference>
<protein>
    <submittedName>
        <fullName evidence="1">Uncharacterized protein</fullName>
    </submittedName>
</protein>
<keyword evidence="2" id="KW-1185">Reference proteome</keyword>
<name>A0A0Q3MF14_AMAAE</name>
<dbReference type="EMBL" id="LMAW01002481">
    <property type="protein sequence ID" value="KQK81189.1"/>
    <property type="molecule type" value="Genomic_DNA"/>
</dbReference>
<evidence type="ECO:0000313" key="2">
    <source>
        <dbReference type="Proteomes" id="UP000051836"/>
    </source>
</evidence>